<feature type="domain" description="NTF2" evidence="5">
    <location>
        <begin position="26"/>
        <end position="145"/>
    </location>
</feature>
<dbReference type="CTD" id="55916"/>
<dbReference type="FunFam" id="3.10.450.50:FF:000006">
    <property type="entry name" value="NTF2-related export protein 2 isoform 1"/>
    <property type="match status" value="1"/>
</dbReference>
<dbReference type="InterPro" id="IPR032710">
    <property type="entry name" value="NTF2-like_dom_sf"/>
</dbReference>
<dbReference type="PROSITE" id="PS50177">
    <property type="entry name" value="NTF2_DOMAIN"/>
    <property type="match status" value="1"/>
</dbReference>
<keyword evidence="6" id="KW-1185">Reference proteome</keyword>
<dbReference type="GO" id="GO:0005737">
    <property type="term" value="C:cytoplasm"/>
    <property type="evidence" value="ECO:0007669"/>
    <property type="project" value="UniProtKB-SubCell"/>
</dbReference>
<sequence length="150" mass="17328">MHQLSSSISCLLLPDFRIRAGEACRAAEKFVNLYYEMIDKQRHVLIKLYQEKATLVWNGNAVSGREALMEFFEMLPPTDFQVTVFDCQPVHEQATQGQTTLLIVTCGTVRLGGKKERYFNQSFLLTAQEMPTRLVWRIASDCLRFQDWDS</sequence>
<keyword evidence="3 4" id="KW-0539">Nucleus</keyword>
<evidence type="ECO:0000256" key="2">
    <source>
        <dbReference type="ARBA" id="ARBA00022927"/>
    </source>
</evidence>
<name>A0A6P8R2Q3_GEOSA</name>
<evidence type="ECO:0000256" key="1">
    <source>
        <dbReference type="ARBA" id="ARBA00022448"/>
    </source>
</evidence>
<comment type="subcellular location">
    <subcellularLocation>
        <location evidence="4">Cytoplasm</location>
    </subcellularLocation>
    <subcellularLocation>
        <location evidence="4">Nucleus</location>
    </subcellularLocation>
</comment>
<dbReference type="GO" id="GO:0051028">
    <property type="term" value="P:mRNA transport"/>
    <property type="evidence" value="ECO:0007669"/>
    <property type="project" value="UniProtKB-UniRule"/>
</dbReference>
<gene>
    <name evidence="7" type="primary">NXT2</name>
</gene>
<dbReference type="PANTHER" id="PTHR12612">
    <property type="entry name" value="NUCLEAR TRANSPORT FACTOR 2"/>
    <property type="match status" value="1"/>
</dbReference>
<keyword evidence="4" id="KW-0963">Cytoplasm</keyword>
<evidence type="ECO:0000256" key="4">
    <source>
        <dbReference type="RuleBase" id="RU369002"/>
    </source>
</evidence>
<dbReference type="InParanoid" id="A0A6P8R2Q3"/>
<dbReference type="Proteomes" id="UP000515159">
    <property type="component" value="Chromosome 5"/>
</dbReference>
<dbReference type="AlphaFoldDB" id="A0A6P8R2Q3"/>
<dbReference type="InterPro" id="IPR002075">
    <property type="entry name" value="NTF2_dom"/>
</dbReference>
<dbReference type="Pfam" id="PF02136">
    <property type="entry name" value="NTF2"/>
    <property type="match status" value="1"/>
</dbReference>
<evidence type="ECO:0000259" key="5">
    <source>
        <dbReference type="PROSITE" id="PS50177"/>
    </source>
</evidence>
<evidence type="ECO:0000313" key="7">
    <source>
        <dbReference type="RefSeq" id="XP_033802350.1"/>
    </source>
</evidence>
<dbReference type="RefSeq" id="XP_033802350.1">
    <property type="nucleotide sequence ID" value="XM_033946459.1"/>
</dbReference>
<dbReference type="GO" id="GO:0005634">
    <property type="term" value="C:nucleus"/>
    <property type="evidence" value="ECO:0007669"/>
    <property type="project" value="UniProtKB-SubCell"/>
</dbReference>
<dbReference type="GeneID" id="117361303"/>
<dbReference type="Gene3D" id="3.10.450.50">
    <property type="match status" value="1"/>
</dbReference>
<dbReference type="SUPFAM" id="SSF54427">
    <property type="entry name" value="NTF2-like"/>
    <property type="match status" value="1"/>
</dbReference>
<accession>A0A6P8R2Q3</accession>
<dbReference type="CDD" id="cd00780">
    <property type="entry name" value="NTF2"/>
    <property type="match status" value="1"/>
</dbReference>
<organism evidence="6 7">
    <name type="scientific">Geotrypetes seraphini</name>
    <name type="common">Gaboon caecilian</name>
    <name type="synonym">Caecilia seraphini</name>
    <dbReference type="NCBI Taxonomy" id="260995"/>
    <lineage>
        <taxon>Eukaryota</taxon>
        <taxon>Metazoa</taxon>
        <taxon>Chordata</taxon>
        <taxon>Craniata</taxon>
        <taxon>Vertebrata</taxon>
        <taxon>Euteleostomi</taxon>
        <taxon>Amphibia</taxon>
        <taxon>Gymnophiona</taxon>
        <taxon>Geotrypetes</taxon>
    </lineage>
</organism>
<proteinExistence type="predicted"/>
<dbReference type="GO" id="GO:0006913">
    <property type="term" value="P:nucleocytoplasmic transport"/>
    <property type="evidence" value="ECO:0007669"/>
    <property type="project" value="UniProtKB-UniRule"/>
</dbReference>
<dbReference type="KEGG" id="gsh:117361303"/>
<protein>
    <recommendedName>
        <fullName evidence="4">NTF2-related export protein</fullName>
    </recommendedName>
</protein>
<dbReference type="OrthoDB" id="25408at2759"/>
<reference evidence="7" key="1">
    <citation type="submission" date="2025-08" db="UniProtKB">
        <authorList>
            <consortium name="RefSeq"/>
        </authorList>
    </citation>
    <scope>IDENTIFICATION</scope>
</reference>
<evidence type="ECO:0000256" key="3">
    <source>
        <dbReference type="ARBA" id="ARBA00023242"/>
    </source>
</evidence>
<keyword evidence="1 4" id="KW-0813">Transport</keyword>
<dbReference type="InterPro" id="IPR045875">
    <property type="entry name" value="NTF2"/>
</dbReference>
<dbReference type="GO" id="GO:0015031">
    <property type="term" value="P:protein transport"/>
    <property type="evidence" value="ECO:0007669"/>
    <property type="project" value="UniProtKB-KW"/>
</dbReference>
<evidence type="ECO:0000313" key="6">
    <source>
        <dbReference type="Proteomes" id="UP000515159"/>
    </source>
</evidence>
<dbReference type="InterPro" id="IPR018222">
    <property type="entry name" value="Nuclear_transport_factor_2_euk"/>
</dbReference>
<keyword evidence="2 4" id="KW-0653">Protein transport</keyword>
<comment type="function">
    <text evidence="4">Has a role in nuclear-cytoplasmic transport of proteins and mRNAs.</text>
</comment>